<gene>
    <name evidence="1" type="ORF">BLNAU_4051</name>
</gene>
<dbReference type="InterPro" id="IPR011989">
    <property type="entry name" value="ARM-like"/>
</dbReference>
<evidence type="ECO:0000313" key="2">
    <source>
        <dbReference type="Proteomes" id="UP001281761"/>
    </source>
</evidence>
<organism evidence="1 2">
    <name type="scientific">Blattamonas nauphoetae</name>
    <dbReference type="NCBI Taxonomy" id="2049346"/>
    <lineage>
        <taxon>Eukaryota</taxon>
        <taxon>Metamonada</taxon>
        <taxon>Preaxostyla</taxon>
        <taxon>Oxymonadida</taxon>
        <taxon>Blattamonas</taxon>
    </lineage>
</organism>
<name>A0ABQ9YBH5_9EUKA</name>
<dbReference type="Proteomes" id="UP001281761">
    <property type="component" value="Unassembled WGS sequence"/>
</dbReference>
<dbReference type="EMBL" id="JARBJD010000019">
    <property type="protein sequence ID" value="KAK2960964.1"/>
    <property type="molecule type" value="Genomic_DNA"/>
</dbReference>
<accession>A0ABQ9YBH5</accession>
<reference evidence="1 2" key="1">
    <citation type="journal article" date="2022" name="bioRxiv">
        <title>Genomics of Preaxostyla Flagellates Illuminates Evolutionary Transitions and the Path Towards Mitochondrial Loss.</title>
        <authorList>
            <person name="Novak L.V.F."/>
            <person name="Treitli S.C."/>
            <person name="Pyrih J."/>
            <person name="Halakuc P."/>
            <person name="Pipaliya S.V."/>
            <person name="Vacek V."/>
            <person name="Brzon O."/>
            <person name="Soukal P."/>
            <person name="Eme L."/>
            <person name="Dacks J.B."/>
            <person name="Karnkowska A."/>
            <person name="Elias M."/>
            <person name="Hampl V."/>
        </authorList>
    </citation>
    <scope>NUCLEOTIDE SEQUENCE [LARGE SCALE GENOMIC DNA]</scope>
    <source>
        <strain evidence="1">NAU3</strain>
        <tissue evidence="1">Gut</tissue>
    </source>
</reference>
<dbReference type="Gene3D" id="1.25.10.10">
    <property type="entry name" value="Leucine-rich Repeat Variant"/>
    <property type="match status" value="1"/>
</dbReference>
<dbReference type="InterPro" id="IPR016024">
    <property type="entry name" value="ARM-type_fold"/>
</dbReference>
<sequence length="498" mass="57261">MESLFFKPEIVDSLFWRHKDLIISTFTEIRESTPPFAVLTTLARLSLFPHLRIAFNSIKAQYSITERDPPALTLLPSPIFPSSSPSQQCSGLSFLTALTKTVYTVFSEFQTNIPTDPSRLPKYVQITKDDQFIVTRNLNFCEHSFLIPTLLLIADPPIKVDSEIIRELVLFVKEALPTILTNISNVDTLIASLPSDSSPTTPLVSEVDTQMRDSLKLLQNACEDFVDDGWRFFVNLTANITAPHKSTFQTIILDDPSFVDLILNTLTLPDPDIREKAIMSITNIIYNYPSMKQQFMTANLIGRMLETLDLVSLPLSESKILFQLTKFIANMCDPIGDDEETGFEQYPLIRVSVFEPVKQFIIFLFNNSDTLILDEEDEAYLENQLCWIHNHITNMELRSDEQDADIVSELVKWEGRAMVAMENEHNFDFVFQCMLDRTQEWSQDNRERQKRREVLLREEGWDDAFEQRGVGIEADLRQNVQDCLKQFRVELAFNADEL</sequence>
<protein>
    <submittedName>
        <fullName evidence="1">Uncharacterized protein</fullName>
    </submittedName>
</protein>
<comment type="caution">
    <text evidence="1">The sequence shown here is derived from an EMBL/GenBank/DDBJ whole genome shotgun (WGS) entry which is preliminary data.</text>
</comment>
<proteinExistence type="predicted"/>
<evidence type="ECO:0000313" key="1">
    <source>
        <dbReference type="EMBL" id="KAK2960964.1"/>
    </source>
</evidence>
<dbReference type="SUPFAM" id="SSF48371">
    <property type="entry name" value="ARM repeat"/>
    <property type="match status" value="1"/>
</dbReference>
<keyword evidence="2" id="KW-1185">Reference proteome</keyword>